<dbReference type="EMBL" id="LWHJ01000007">
    <property type="protein sequence ID" value="OAQ42814.1"/>
    <property type="molecule type" value="Genomic_DNA"/>
</dbReference>
<protein>
    <recommendedName>
        <fullName evidence="3">Lipoprotein</fullName>
    </recommendedName>
</protein>
<reference evidence="1 2" key="2">
    <citation type="submission" date="2016-06" db="EMBL/GenBank/DDBJ databases">
        <title>Pedobacter psychrophilus sp. nov., isolated from Antarctic fragmentary rock.</title>
        <authorList>
            <person name="Svec P."/>
        </authorList>
    </citation>
    <scope>NUCLEOTIDE SEQUENCE [LARGE SCALE GENOMIC DNA]</scope>
    <source>
        <strain evidence="1 2">CCM 8644</strain>
    </source>
</reference>
<dbReference type="RefSeq" id="WP_068820558.1">
    <property type="nucleotide sequence ID" value="NZ_LWHJ01000007.1"/>
</dbReference>
<reference evidence="1 2" key="1">
    <citation type="submission" date="2016-04" db="EMBL/GenBank/DDBJ databases">
        <authorList>
            <person name="Evans L.H."/>
            <person name="Alamgir A."/>
            <person name="Owens N."/>
            <person name="Weber N.D."/>
            <person name="Virtaneva K."/>
            <person name="Barbian K."/>
            <person name="Babar A."/>
            <person name="Rosenke K."/>
        </authorList>
    </citation>
    <scope>NUCLEOTIDE SEQUENCE [LARGE SCALE GENOMIC DNA]</scope>
    <source>
        <strain evidence="1 2">CCM 8644</strain>
    </source>
</reference>
<dbReference type="OrthoDB" id="1431554at2"/>
<accession>A0A179DPI0</accession>
<organism evidence="1 2">
    <name type="scientific">Pedobacter psychrophilus</name>
    <dbReference type="NCBI Taxonomy" id="1826909"/>
    <lineage>
        <taxon>Bacteria</taxon>
        <taxon>Pseudomonadati</taxon>
        <taxon>Bacteroidota</taxon>
        <taxon>Sphingobacteriia</taxon>
        <taxon>Sphingobacteriales</taxon>
        <taxon>Sphingobacteriaceae</taxon>
        <taxon>Pedobacter</taxon>
    </lineage>
</organism>
<evidence type="ECO:0000313" key="1">
    <source>
        <dbReference type="EMBL" id="OAQ42814.1"/>
    </source>
</evidence>
<proteinExistence type="predicted"/>
<dbReference type="Proteomes" id="UP000078459">
    <property type="component" value="Unassembled WGS sequence"/>
</dbReference>
<dbReference type="AlphaFoldDB" id="A0A179DPI0"/>
<sequence>MKKLNYLCILISIIACNNNIKEEENNIVVDKKPAINNPVSSQKIDSSALYPLNGKLPFGSIYLENLDTSYGWDSPKWDNVDLLNSNILDYYRMLNKLKVISKPNILKKEYLKLKFTTPFIDSITHSIDSIRYQFENIGPYECYYAQLEDDFIKYPAGFYDEKRLCKKSGNLILYNPKTQVAKIINIFTIIQEPYDYESRNFFIGKNKEIKIFQFVGDDGGLTGFYQNYSIKILDNGEIKIKELNQ</sequence>
<evidence type="ECO:0000313" key="2">
    <source>
        <dbReference type="Proteomes" id="UP000078459"/>
    </source>
</evidence>
<comment type="caution">
    <text evidence="1">The sequence shown here is derived from an EMBL/GenBank/DDBJ whole genome shotgun (WGS) entry which is preliminary data.</text>
</comment>
<keyword evidence="2" id="KW-1185">Reference proteome</keyword>
<name>A0A179DPI0_9SPHI</name>
<evidence type="ECO:0008006" key="3">
    <source>
        <dbReference type="Google" id="ProtNLM"/>
    </source>
</evidence>
<dbReference type="PROSITE" id="PS51257">
    <property type="entry name" value="PROKAR_LIPOPROTEIN"/>
    <property type="match status" value="1"/>
</dbReference>
<gene>
    <name evidence="1" type="ORF">A5893_17310</name>
</gene>